<evidence type="ECO:0000313" key="4">
    <source>
        <dbReference type="EMBL" id="MBO1362520.1"/>
    </source>
</evidence>
<name>A0ABS3M2V9_9BACT</name>
<protein>
    <submittedName>
        <fullName evidence="4">Outer membrane beta-barrel protein</fullName>
    </submittedName>
</protein>
<dbReference type="InterPro" id="IPR027385">
    <property type="entry name" value="Beta-barrel_OMP"/>
</dbReference>
<dbReference type="Proteomes" id="UP000664265">
    <property type="component" value="Unassembled WGS sequence"/>
</dbReference>
<dbReference type="RefSeq" id="WP_107581749.1">
    <property type="nucleotide sequence ID" value="NZ_JAERMS010000003.1"/>
</dbReference>
<dbReference type="EMBL" id="JAERMS010000003">
    <property type="protein sequence ID" value="MBO1362520.1"/>
    <property type="molecule type" value="Genomic_DNA"/>
</dbReference>
<evidence type="ECO:0000256" key="1">
    <source>
        <dbReference type="ARBA" id="ARBA00022729"/>
    </source>
</evidence>
<reference evidence="4 5" key="1">
    <citation type="submission" date="2021-01" db="EMBL/GenBank/DDBJ databases">
        <title>Prevotella A2931 sp. nov.</title>
        <authorList>
            <person name="Buhl M."/>
            <person name="Oberhettinger P."/>
        </authorList>
    </citation>
    <scope>NUCLEOTIDE SEQUENCE [LARGE SCALE GENOMIC DNA]</scope>
    <source>
        <strain evidence="4 5">A2931</strain>
    </source>
</reference>
<keyword evidence="5" id="KW-1185">Reference proteome</keyword>
<feature type="signal peptide" evidence="2">
    <location>
        <begin position="1"/>
        <end position="22"/>
    </location>
</feature>
<sequence length="209" mass="22612">MKKSFFLLMTAMLLLCSAGAQAQIKLGVQGGVDLTKLTLKPKSFDASDHLGFYIGPTVKFAIPVSGLAADISALYDVQSSKIDGVKIERKYVNVPLNLRAGLDMGDSFSLFGFVGPQFSFNVGDDSFSWGSAESYKSTFQLKKSLFSTNLGGGILVKHIQITVKYNIPVGRTGDLTISDVVDTARKNLKAGSVKVESDNTWQLGVTYFF</sequence>
<feature type="domain" description="Outer membrane protein beta-barrel" evidence="3">
    <location>
        <begin position="10"/>
        <end position="208"/>
    </location>
</feature>
<proteinExistence type="predicted"/>
<keyword evidence="1 2" id="KW-0732">Signal</keyword>
<dbReference type="Pfam" id="PF13505">
    <property type="entry name" value="OMP_b-brl"/>
    <property type="match status" value="1"/>
</dbReference>
<organism evidence="4 5">
    <name type="scientific">Prevotella illustrans</name>
    <dbReference type="NCBI Taxonomy" id="2800387"/>
    <lineage>
        <taxon>Bacteria</taxon>
        <taxon>Pseudomonadati</taxon>
        <taxon>Bacteroidota</taxon>
        <taxon>Bacteroidia</taxon>
        <taxon>Bacteroidales</taxon>
        <taxon>Prevotellaceae</taxon>
        <taxon>Prevotella</taxon>
    </lineage>
</organism>
<gene>
    <name evidence="4" type="ORF">JHU38_01750</name>
</gene>
<evidence type="ECO:0000256" key="2">
    <source>
        <dbReference type="SAM" id="SignalP"/>
    </source>
</evidence>
<feature type="chain" id="PRO_5047368378" evidence="2">
    <location>
        <begin position="23"/>
        <end position="209"/>
    </location>
</feature>
<accession>A0ABS3M2V9</accession>
<evidence type="ECO:0000259" key="3">
    <source>
        <dbReference type="Pfam" id="PF13505"/>
    </source>
</evidence>
<comment type="caution">
    <text evidence="4">The sequence shown here is derived from an EMBL/GenBank/DDBJ whole genome shotgun (WGS) entry which is preliminary data.</text>
</comment>
<evidence type="ECO:0000313" key="5">
    <source>
        <dbReference type="Proteomes" id="UP000664265"/>
    </source>
</evidence>